<name>A0ABS4CW20_9BACI</name>
<keyword evidence="1" id="KW-0812">Transmembrane</keyword>
<keyword evidence="1" id="KW-0472">Membrane</keyword>
<evidence type="ECO:0000313" key="2">
    <source>
        <dbReference type="EMBL" id="MBP1081769.1"/>
    </source>
</evidence>
<gene>
    <name evidence="2" type="ORF">JOC74_002262</name>
</gene>
<proteinExistence type="predicted"/>
<feature type="transmembrane region" description="Helical" evidence="1">
    <location>
        <begin position="21"/>
        <end position="40"/>
    </location>
</feature>
<sequence length="46" mass="5232">MDKLDTKKSAKEAESGSFAKGCLFGSFICLPIWLVVYIFFKKLFSH</sequence>
<keyword evidence="3" id="KW-1185">Reference proteome</keyword>
<accession>A0ABS4CW20</accession>
<evidence type="ECO:0000256" key="1">
    <source>
        <dbReference type="SAM" id="Phobius"/>
    </source>
</evidence>
<keyword evidence="1" id="KW-1133">Transmembrane helix</keyword>
<dbReference type="Proteomes" id="UP000674416">
    <property type="component" value="Unassembled WGS sequence"/>
</dbReference>
<comment type="caution">
    <text evidence="2">The sequence shown here is derived from an EMBL/GenBank/DDBJ whole genome shotgun (WGS) entry which is preliminary data.</text>
</comment>
<protein>
    <submittedName>
        <fullName evidence="2">Uncharacterized protein</fullName>
    </submittedName>
</protein>
<organism evidence="2 3">
    <name type="scientific">Bacillus capparidis</name>
    <dbReference type="NCBI Taxonomy" id="1840411"/>
    <lineage>
        <taxon>Bacteria</taxon>
        <taxon>Bacillati</taxon>
        <taxon>Bacillota</taxon>
        <taxon>Bacilli</taxon>
        <taxon>Bacillales</taxon>
        <taxon>Bacillaceae</taxon>
        <taxon>Bacillus</taxon>
    </lineage>
</organism>
<evidence type="ECO:0000313" key="3">
    <source>
        <dbReference type="Proteomes" id="UP000674416"/>
    </source>
</evidence>
<dbReference type="EMBL" id="JAFDST010000002">
    <property type="protein sequence ID" value="MBP1081769.1"/>
    <property type="molecule type" value="Genomic_DNA"/>
</dbReference>
<reference evidence="2 3" key="1">
    <citation type="submission" date="2021-01" db="EMBL/GenBank/DDBJ databases">
        <title>Genomic Encyclopedia of Type Strains, Phase IV (KMG-IV): sequencing the most valuable type-strain genomes for metagenomic binning, comparative biology and taxonomic classification.</title>
        <authorList>
            <person name="Goeker M."/>
        </authorList>
    </citation>
    <scope>NUCLEOTIDE SEQUENCE [LARGE SCALE GENOMIC DNA]</scope>
    <source>
        <strain evidence="2 3">DSM 103394</strain>
    </source>
</reference>
<dbReference type="RefSeq" id="WP_192841116.1">
    <property type="nucleotide sequence ID" value="NZ_JAFDST010000002.1"/>
</dbReference>